<dbReference type="PANTHER" id="PTHR30068">
    <property type="entry name" value="URONATE ISOMERASE"/>
    <property type="match status" value="1"/>
</dbReference>
<evidence type="ECO:0000256" key="7">
    <source>
        <dbReference type="HAMAP-Rule" id="MF_00675"/>
    </source>
</evidence>
<evidence type="ECO:0000256" key="5">
    <source>
        <dbReference type="ARBA" id="ARBA00020555"/>
    </source>
</evidence>
<dbReference type="InterPro" id="IPR003766">
    <property type="entry name" value="Uronate_isomerase"/>
</dbReference>
<keyword evidence="6 7" id="KW-0413">Isomerase</keyword>
<dbReference type="NCBIfam" id="NF002794">
    <property type="entry name" value="PRK02925.1"/>
    <property type="match status" value="1"/>
</dbReference>
<dbReference type="InterPro" id="IPR032466">
    <property type="entry name" value="Metal_Hydrolase"/>
</dbReference>
<reference evidence="8" key="1">
    <citation type="submission" date="2021-03" db="EMBL/GenBank/DDBJ databases">
        <title>Genome sequencing and assembly of Tianweitania sediminis.</title>
        <authorList>
            <person name="Chhetri G."/>
        </authorList>
    </citation>
    <scope>NUCLEOTIDE SEQUENCE</scope>
    <source>
        <strain evidence="8">Z8</strain>
    </source>
</reference>
<comment type="similarity">
    <text evidence="3 7">Belongs to the metallo-dependent hydrolases superfamily. Uronate isomerase family.</text>
</comment>
<dbReference type="UniPathway" id="UPA00246"/>
<dbReference type="SUPFAM" id="SSF51556">
    <property type="entry name" value="Metallo-dependent hydrolases"/>
    <property type="match status" value="1"/>
</dbReference>
<dbReference type="RefSeq" id="WP_209333997.1">
    <property type="nucleotide sequence ID" value="NZ_JAGIYY010000001.1"/>
</dbReference>
<proteinExistence type="inferred from homology"/>
<evidence type="ECO:0000256" key="4">
    <source>
        <dbReference type="ARBA" id="ARBA00012546"/>
    </source>
</evidence>
<name>A0A8J7UIW0_9HYPH</name>
<accession>A0A8J7UIW0</accession>
<comment type="pathway">
    <text evidence="2 7">Carbohydrate metabolism; pentose and glucuronate interconversion.</text>
</comment>
<dbReference type="EMBL" id="JAGIYY010000001">
    <property type="protein sequence ID" value="MBP0438059.1"/>
    <property type="molecule type" value="Genomic_DNA"/>
</dbReference>
<evidence type="ECO:0000313" key="8">
    <source>
        <dbReference type="EMBL" id="MBP0438059.1"/>
    </source>
</evidence>
<dbReference type="EC" id="5.3.1.12" evidence="4 7"/>
<protein>
    <recommendedName>
        <fullName evidence="5 7">Uronate isomerase</fullName>
        <ecNumber evidence="4 7">5.3.1.12</ecNumber>
    </recommendedName>
    <alternativeName>
        <fullName evidence="7">Glucuronate isomerase</fullName>
    </alternativeName>
    <alternativeName>
        <fullName evidence="7">Uronic isomerase</fullName>
    </alternativeName>
</protein>
<dbReference type="PANTHER" id="PTHR30068:SF4">
    <property type="entry name" value="URONATE ISOMERASE"/>
    <property type="match status" value="1"/>
</dbReference>
<dbReference type="GO" id="GO:0019698">
    <property type="term" value="P:D-galacturonate catabolic process"/>
    <property type="evidence" value="ECO:0007669"/>
    <property type="project" value="TreeGrafter"/>
</dbReference>
<dbReference type="Gene3D" id="1.10.2020.10">
    <property type="entry name" value="uronate isomerase, domain 2, chain A"/>
    <property type="match status" value="1"/>
</dbReference>
<evidence type="ECO:0000256" key="2">
    <source>
        <dbReference type="ARBA" id="ARBA00004892"/>
    </source>
</evidence>
<comment type="catalytic activity">
    <reaction evidence="7">
        <text>aldehydo-D-galacturonate = keto-D-tagaturonate</text>
        <dbReference type="Rhea" id="RHEA:27702"/>
        <dbReference type="ChEBI" id="CHEBI:12952"/>
        <dbReference type="ChEBI" id="CHEBI:17886"/>
    </reaction>
</comment>
<dbReference type="GO" id="GO:0008880">
    <property type="term" value="F:glucuronate isomerase activity"/>
    <property type="evidence" value="ECO:0007669"/>
    <property type="project" value="UniProtKB-UniRule"/>
</dbReference>
<dbReference type="HAMAP" id="MF_00675">
    <property type="entry name" value="UxaC"/>
    <property type="match status" value="1"/>
</dbReference>
<gene>
    <name evidence="7 8" type="primary">uxaC</name>
    <name evidence="8" type="ORF">J5Y06_05320</name>
</gene>
<dbReference type="Proteomes" id="UP000666240">
    <property type="component" value="Unassembled WGS sequence"/>
</dbReference>
<evidence type="ECO:0000256" key="3">
    <source>
        <dbReference type="ARBA" id="ARBA00008397"/>
    </source>
</evidence>
<dbReference type="GO" id="GO:0042840">
    <property type="term" value="P:D-glucuronate catabolic process"/>
    <property type="evidence" value="ECO:0007669"/>
    <property type="project" value="TreeGrafter"/>
</dbReference>
<comment type="catalytic activity">
    <reaction evidence="1 7">
        <text>D-glucuronate = D-fructuronate</text>
        <dbReference type="Rhea" id="RHEA:13049"/>
        <dbReference type="ChEBI" id="CHEBI:58720"/>
        <dbReference type="ChEBI" id="CHEBI:59863"/>
        <dbReference type="EC" id="5.3.1.12"/>
    </reaction>
</comment>
<sequence length="469" mass="52267">MALHPDRLFPADATTRTIARDLYASVADLPIVSPHGHTDPRWWGENPAFANPAELLVIPDHYVVRMLVSQGTPYEALGIGKEAETDPRKIWRTFAAQYHLFAGTPSRLWIDHSLQTVFGLTERLSPANADAHYDAIAEKLAEPDYRPRALYDRFNIEVIATTDSALDDLHHHRQVQGSDWNGRVVPTYRPDAVIDPEADGFAANLDKLGEITGCDTGTWQGYLDAHRARRAFFREMGATATDHGHPTPHTENLGRAEAATLFDRVRAGKASAADAELFRAQMLTEMARMSVDDGMVMQLHPGSFRNHSPQVQERYGRDRGFDIPVPISFTTALKPLLDVVGMDPRMRLILFTLDETTYARELAPLAGAYPSLRLGPPWWFHDSFEGIRRFRERATETAGFMNTVGFNDDTRALCSIPARHDVSRRADAAFLAELVTTHRLDEEEAHAIAPLLAGDLARDGYRLTTAPAA</sequence>
<evidence type="ECO:0000313" key="9">
    <source>
        <dbReference type="Proteomes" id="UP000666240"/>
    </source>
</evidence>
<keyword evidence="9" id="KW-1185">Reference proteome</keyword>
<dbReference type="Gene3D" id="3.20.20.140">
    <property type="entry name" value="Metal-dependent hydrolases"/>
    <property type="match status" value="1"/>
</dbReference>
<evidence type="ECO:0000256" key="6">
    <source>
        <dbReference type="ARBA" id="ARBA00023235"/>
    </source>
</evidence>
<comment type="caution">
    <text evidence="8">The sequence shown here is derived from an EMBL/GenBank/DDBJ whole genome shotgun (WGS) entry which is preliminary data.</text>
</comment>
<dbReference type="Pfam" id="PF02614">
    <property type="entry name" value="UxaC"/>
    <property type="match status" value="1"/>
</dbReference>
<organism evidence="8 9">
    <name type="scientific">Tianweitania sediminis</name>
    <dbReference type="NCBI Taxonomy" id="1502156"/>
    <lineage>
        <taxon>Bacteria</taxon>
        <taxon>Pseudomonadati</taxon>
        <taxon>Pseudomonadota</taxon>
        <taxon>Alphaproteobacteria</taxon>
        <taxon>Hyphomicrobiales</taxon>
        <taxon>Phyllobacteriaceae</taxon>
        <taxon>Tianweitania</taxon>
    </lineage>
</organism>
<dbReference type="AlphaFoldDB" id="A0A8J7UIW0"/>
<evidence type="ECO:0000256" key="1">
    <source>
        <dbReference type="ARBA" id="ARBA00001165"/>
    </source>
</evidence>